<evidence type="ECO:0000313" key="3">
    <source>
        <dbReference type="Proteomes" id="UP000053758"/>
    </source>
</evidence>
<gene>
    <name evidence="2" type="ORF">PAN0_012d4421</name>
</gene>
<dbReference type="GeneID" id="26305330"/>
<dbReference type="RefSeq" id="XP_014655444.1">
    <property type="nucleotide sequence ID" value="XM_014799958.1"/>
</dbReference>
<evidence type="ECO:0000256" key="1">
    <source>
        <dbReference type="SAM" id="MobiDB-lite"/>
    </source>
</evidence>
<reference evidence="2" key="1">
    <citation type="submission" date="2014-07" db="EMBL/GenBank/DDBJ databases">
        <title>Draft genome sequence of the yeast Pseudozyma antarctica JCM 10317 known as a producer of lipase B which used in a wide range of industrial applications.</title>
        <authorList>
            <person name="Morita T."/>
            <person name="Saika A."/>
            <person name="Koike H."/>
        </authorList>
    </citation>
    <scope>NUCLEOTIDE SEQUENCE</scope>
    <source>
        <strain evidence="2">JCM 10317</strain>
    </source>
</reference>
<name>A0A081CHQ3_PSEA2</name>
<accession>A0A081CHQ3</accession>
<organism evidence="2">
    <name type="scientific">Pseudozyma antarctica</name>
    <name type="common">Yeast</name>
    <name type="synonym">Candida antarctica</name>
    <dbReference type="NCBI Taxonomy" id="84753"/>
    <lineage>
        <taxon>Eukaryota</taxon>
        <taxon>Fungi</taxon>
        <taxon>Dikarya</taxon>
        <taxon>Basidiomycota</taxon>
        <taxon>Ustilaginomycotina</taxon>
        <taxon>Ustilaginomycetes</taxon>
        <taxon>Ustilaginales</taxon>
        <taxon>Ustilaginaceae</taxon>
        <taxon>Moesziomyces</taxon>
    </lineage>
</organism>
<dbReference type="AlphaFoldDB" id="A0A081CHQ3"/>
<proteinExistence type="predicted"/>
<dbReference type="HOGENOM" id="CLU_1008313_0_0_1"/>
<protein>
    <submittedName>
        <fullName evidence="2">Uncharacterized protein</fullName>
    </submittedName>
</protein>
<evidence type="ECO:0000313" key="2">
    <source>
        <dbReference type="EMBL" id="GAK66199.1"/>
    </source>
</evidence>
<sequence length="276" mass="30157">MGDEVKAANYWDVWRLKTKGKEFTVNFEFVRPRYLHCTDSLCPENETTILDLAYDRMGGDEFLDIRKNSPNTQGNNRKGEGEASNSKQLGRAMVFTNRALPRSSTTTLTASSLSSARLARFVLPHLPWMLTNGRALSTRRCSATLECLPQLNICTGPPRSTAESSPLCRPGESASTATAAPSDLPPFRPPTPAKSDHTVFVCVRAALNSPNTFRVSKPSRVPPNAIVPMRRHANHLSAFSSMPQNFALPPASLPVVSACLTAAQSRIEFDARAVSL</sequence>
<keyword evidence="3" id="KW-1185">Reference proteome</keyword>
<dbReference type="Proteomes" id="UP000053758">
    <property type="component" value="Unassembled WGS sequence"/>
</dbReference>
<dbReference type="EMBL" id="DF830079">
    <property type="protein sequence ID" value="GAK66199.1"/>
    <property type="molecule type" value="Genomic_DNA"/>
</dbReference>
<feature type="region of interest" description="Disordered" evidence="1">
    <location>
        <begin position="64"/>
        <end position="89"/>
    </location>
</feature>
<feature type="region of interest" description="Disordered" evidence="1">
    <location>
        <begin position="158"/>
        <end position="192"/>
    </location>
</feature>
<feature type="compositionally biased region" description="Pro residues" evidence="1">
    <location>
        <begin position="183"/>
        <end position="192"/>
    </location>
</feature>